<protein>
    <recommendedName>
        <fullName evidence="1">Amidohydrolase 3 domain-containing protein</fullName>
    </recommendedName>
</protein>
<name>A0A382ZN36_9ZZZZ</name>
<dbReference type="InterPro" id="IPR023100">
    <property type="entry name" value="D-aminoacylase_insert_dom_sf"/>
</dbReference>
<sequence>LLESTEEAINIGRQANLPVQISHHKAVGKSMWGSSTNTLEMIDKAQAEGINVTADQYPYTATSTGLTVVFPAWSLAGGTKKLKERLDDPAQRQKIKDGIIWNIVYDRGGGNPASIVVANYPPNTKYNGMNLAKITESKGHKPTPDNAADVLIDLVYAGNGSGIYHCLNESDVQRIMAHPLVMHASDGSTIEFGKAQPHPRSYGTYPRILGRYVREKGIISLTESIRKMTKLPASVLGLNDRGQIKKGYWADLVLFD</sequence>
<dbReference type="Gene3D" id="3.20.20.140">
    <property type="entry name" value="Metal-dependent hydrolases"/>
    <property type="match status" value="1"/>
</dbReference>
<dbReference type="AlphaFoldDB" id="A0A382ZN36"/>
<proteinExistence type="predicted"/>
<dbReference type="GO" id="GO:0016811">
    <property type="term" value="F:hydrolase activity, acting on carbon-nitrogen (but not peptide) bonds, in linear amides"/>
    <property type="evidence" value="ECO:0007669"/>
    <property type="project" value="InterPro"/>
</dbReference>
<dbReference type="InterPro" id="IPR011059">
    <property type="entry name" value="Metal-dep_hydrolase_composite"/>
</dbReference>
<accession>A0A382ZN36</accession>
<dbReference type="InterPro" id="IPR013108">
    <property type="entry name" value="Amidohydro_3"/>
</dbReference>
<dbReference type="Pfam" id="PF07969">
    <property type="entry name" value="Amidohydro_3"/>
    <property type="match status" value="1"/>
</dbReference>
<gene>
    <name evidence="2" type="ORF">METZ01_LOCUS449503</name>
</gene>
<feature type="domain" description="Amidohydrolase 3" evidence="1">
    <location>
        <begin position="170"/>
        <end position="256"/>
    </location>
</feature>
<organism evidence="2">
    <name type="scientific">marine metagenome</name>
    <dbReference type="NCBI Taxonomy" id="408172"/>
    <lineage>
        <taxon>unclassified sequences</taxon>
        <taxon>metagenomes</taxon>
        <taxon>ecological metagenomes</taxon>
    </lineage>
</organism>
<evidence type="ECO:0000259" key="1">
    <source>
        <dbReference type="Pfam" id="PF07969"/>
    </source>
</evidence>
<dbReference type="Gene3D" id="3.30.1490.130">
    <property type="entry name" value="D-aminoacylase. Domain 3"/>
    <property type="match status" value="1"/>
</dbReference>
<feature type="non-terminal residue" evidence="2">
    <location>
        <position position="1"/>
    </location>
</feature>
<reference evidence="2" key="1">
    <citation type="submission" date="2018-05" db="EMBL/GenBank/DDBJ databases">
        <authorList>
            <person name="Lanie J.A."/>
            <person name="Ng W.-L."/>
            <person name="Kazmierczak K.M."/>
            <person name="Andrzejewski T.M."/>
            <person name="Davidsen T.M."/>
            <person name="Wayne K.J."/>
            <person name="Tettelin H."/>
            <person name="Glass J.I."/>
            <person name="Rusch D."/>
            <person name="Podicherti R."/>
            <person name="Tsui H.-C.T."/>
            <person name="Winkler M.E."/>
        </authorList>
    </citation>
    <scope>NUCLEOTIDE SEQUENCE</scope>
</reference>
<dbReference type="Gene3D" id="2.30.40.10">
    <property type="entry name" value="Urease, subunit C, domain 1"/>
    <property type="match status" value="1"/>
</dbReference>
<dbReference type="InterPro" id="IPR032466">
    <property type="entry name" value="Metal_Hydrolase"/>
</dbReference>
<feature type="non-terminal residue" evidence="2">
    <location>
        <position position="256"/>
    </location>
</feature>
<dbReference type="EMBL" id="UINC01185104">
    <property type="protein sequence ID" value="SVD96649.1"/>
    <property type="molecule type" value="Genomic_DNA"/>
</dbReference>
<evidence type="ECO:0000313" key="2">
    <source>
        <dbReference type="EMBL" id="SVD96649.1"/>
    </source>
</evidence>
<dbReference type="SUPFAM" id="SSF51556">
    <property type="entry name" value="Metallo-dependent hydrolases"/>
    <property type="match status" value="1"/>
</dbReference>